<organism evidence="2">
    <name type="scientific">Spironucleus salmonicida</name>
    <dbReference type="NCBI Taxonomy" id="348837"/>
    <lineage>
        <taxon>Eukaryota</taxon>
        <taxon>Metamonada</taxon>
        <taxon>Diplomonadida</taxon>
        <taxon>Hexamitidae</taxon>
        <taxon>Hexamitinae</taxon>
        <taxon>Spironucleus</taxon>
    </lineage>
</organism>
<dbReference type="AlphaFoldDB" id="V6LSQ1"/>
<evidence type="ECO:0000313" key="3">
    <source>
        <dbReference type="EMBL" id="KAH0575447.1"/>
    </source>
</evidence>
<evidence type="ECO:0000313" key="2">
    <source>
        <dbReference type="EMBL" id="EST47657.1"/>
    </source>
</evidence>
<feature type="coiled-coil region" evidence="1">
    <location>
        <begin position="358"/>
        <end position="406"/>
    </location>
</feature>
<dbReference type="OrthoDB" id="6344460at2759"/>
<dbReference type="InterPro" id="IPR053233">
    <property type="entry name" value="ABRA-related"/>
</dbReference>
<accession>V6LSQ1</accession>
<reference evidence="2 3" key="1">
    <citation type="journal article" date="2014" name="PLoS Genet.">
        <title>The Genome of Spironucleus salmonicida Highlights a Fish Pathogen Adapted to Fluctuating Environments.</title>
        <authorList>
            <person name="Xu F."/>
            <person name="Jerlstrom-Hultqvist J."/>
            <person name="Einarsson E."/>
            <person name="Astvaldsson A."/>
            <person name="Svard S.G."/>
            <person name="Andersson J.O."/>
        </authorList>
    </citation>
    <scope>NUCLEOTIDE SEQUENCE</scope>
    <source>
        <strain evidence="3">ATCC 50377</strain>
    </source>
</reference>
<keyword evidence="4" id="KW-1185">Reference proteome</keyword>
<dbReference type="EMBL" id="KI546038">
    <property type="protein sequence ID" value="EST47657.1"/>
    <property type="molecule type" value="Genomic_DNA"/>
</dbReference>
<dbReference type="PANTHER" id="PTHR21715:SF0">
    <property type="entry name" value="RH04127P"/>
    <property type="match status" value="1"/>
</dbReference>
<keyword evidence="1" id="KW-0175">Coiled coil</keyword>
<dbReference type="EMBL" id="AUWU02000003">
    <property type="protein sequence ID" value="KAH0575447.1"/>
    <property type="molecule type" value="Genomic_DNA"/>
</dbReference>
<dbReference type="Proteomes" id="UP000018208">
    <property type="component" value="Unassembled WGS sequence"/>
</dbReference>
<evidence type="ECO:0008006" key="5">
    <source>
        <dbReference type="Google" id="ProtNLM"/>
    </source>
</evidence>
<evidence type="ECO:0000256" key="1">
    <source>
        <dbReference type="SAM" id="Coils"/>
    </source>
</evidence>
<sequence>MDWKPSDEEIVEYAQYLSVDLDKNPQYKSLMVEGLTAPLPEGWKIEEKGDDVLYISPKGQKQQDHPYDDIIRQKIQSQVQQQQSTKISKIQEVKILNKSEPQLKATLSEIQPLAIFKNILPTQDDINKAAIYFKILNITPSHKVLLVEFLTNKLEDWNIFKYKDTIFFQKNNISQWQHPLEDQYRKKFLALNLLETMKGTPPATTLQHTPLLRQLTQDNLETIQEQDEVISVIKMNLDDELNKQQTQIQQQVLSVSDLNLSQVEAKKLEKSQIYQQLCQEMINIKRQHAENIQHEIQVHRQEMEKLKSEHSITIDRLNKENKNEIEVSLIKQTQILKELRENLEIESLNLKNLFTIDLEDINKKHIIEKQQLNNVQNETQCLQFQIKEEQIKTQNLQQQLLEIQSQASIITQQLIKFQELSQLQIPSHLKSLFDTLDKQVLREKQVLSVEKAQIDALIAEFRLKNANKAVISRKIILFRDQQFEILQKYSLIEILKNSVKRSSQQHNKDSFSDFLHENDTQEQKAIDTIVEIILHDKYIKINQQVNDQLEHVNAIVNTPTRTPIYNVTNEDWLCQFKKGLQ</sequence>
<feature type="coiled-coil region" evidence="1">
    <location>
        <begin position="289"/>
        <end position="320"/>
    </location>
</feature>
<dbReference type="Gene3D" id="3.30.1470.10">
    <property type="entry name" value="Photosystem I PsaD, reaction center subunit II"/>
    <property type="match status" value="1"/>
</dbReference>
<dbReference type="PANTHER" id="PTHR21715">
    <property type="entry name" value="RH04127P"/>
    <property type="match status" value="1"/>
</dbReference>
<proteinExistence type="predicted"/>
<gene>
    <name evidence="2" type="ORF">SS50377_12352</name>
    <name evidence="3" type="ORF">SS50377_23080</name>
</gene>
<name>V6LSQ1_9EUKA</name>
<evidence type="ECO:0000313" key="4">
    <source>
        <dbReference type="Proteomes" id="UP000018208"/>
    </source>
</evidence>
<protein>
    <recommendedName>
        <fullName evidence="5">WW domain-containing protein</fullName>
    </recommendedName>
</protein>
<dbReference type="VEuPathDB" id="GiardiaDB:SS50377_23080"/>
<reference evidence="3" key="2">
    <citation type="submission" date="2020-12" db="EMBL/GenBank/DDBJ databases">
        <title>New Spironucleus salmonicida genome in near-complete chromosomes.</title>
        <authorList>
            <person name="Xu F."/>
            <person name="Kurt Z."/>
            <person name="Jimenez-Gonzalez A."/>
            <person name="Astvaldsson A."/>
            <person name="Andersson J.O."/>
            <person name="Svard S.G."/>
        </authorList>
    </citation>
    <scope>NUCLEOTIDE SEQUENCE</scope>
    <source>
        <strain evidence="3">ATCC 50377</strain>
    </source>
</reference>